<protein>
    <recommendedName>
        <fullName evidence="1">EAL domain-containing protein</fullName>
    </recommendedName>
</protein>
<dbReference type="Proteomes" id="UP000655208">
    <property type="component" value="Unassembled WGS sequence"/>
</dbReference>
<dbReference type="Gene3D" id="3.30.450.40">
    <property type="match status" value="1"/>
</dbReference>
<dbReference type="Pfam" id="PF00563">
    <property type="entry name" value="EAL"/>
    <property type="match status" value="1"/>
</dbReference>
<dbReference type="InterPro" id="IPR035919">
    <property type="entry name" value="EAL_sf"/>
</dbReference>
<evidence type="ECO:0000313" key="2">
    <source>
        <dbReference type="EMBL" id="GGL93139.1"/>
    </source>
</evidence>
<organism evidence="2 3">
    <name type="scientific">Nakamurella endophytica</name>
    <dbReference type="NCBI Taxonomy" id="1748367"/>
    <lineage>
        <taxon>Bacteria</taxon>
        <taxon>Bacillati</taxon>
        <taxon>Actinomycetota</taxon>
        <taxon>Actinomycetes</taxon>
        <taxon>Nakamurellales</taxon>
        <taxon>Nakamurellaceae</taxon>
        <taxon>Nakamurella</taxon>
    </lineage>
</organism>
<dbReference type="SMART" id="SM00065">
    <property type="entry name" value="GAF"/>
    <property type="match status" value="1"/>
</dbReference>
<name>A0A917WDP2_9ACTN</name>
<dbReference type="PROSITE" id="PS50883">
    <property type="entry name" value="EAL"/>
    <property type="match status" value="1"/>
</dbReference>
<keyword evidence="3" id="KW-1185">Reference proteome</keyword>
<reference evidence="2" key="2">
    <citation type="submission" date="2020-09" db="EMBL/GenBank/DDBJ databases">
        <authorList>
            <person name="Sun Q."/>
            <person name="Zhou Y."/>
        </authorList>
    </citation>
    <scope>NUCLEOTIDE SEQUENCE</scope>
    <source>
        <strain evidence="2">CGMCC 4.7308</strain>
    </source>
</reference>
<dbReference type="InterPro" id="IPR003018">
    <property type="entry name" value="GAF"/>
</dbReference>
<proteinExistence type="predicted"/>
<evidence type="ECO:0000259" key="1">
    <source>
        <dbReference type="PROSITE" id="PS50883"/>
    </source>
</evidence>
<dbReference type="InterPro" id="IPR001633">
    <property type="entry name" value="EAL_dom"/>
</dbReference>
<feature type="domain" description="EAL" evidence="1">
    <location>
        <begin position="164"/>
        <end position="414"/>
    </location>
</feature>
<dbReference type="EMBL" id="BMNA01000002">
    <property type="protein sequence ID" value="GGL93139.1"/>
    <property type="molecule type" value="Genomic_DNA"/>
</dbReference>
<evidence type="ECO:0000313" key="3">
    <source>
        <dbReference type="Proteomes" id="UP000655208"/>
    </source>
</evidence>
<dbReference type="PANTHER" id="PTHR33121:SF70">
    <property type="entry name" value="SIGNALING PROTEIN YKOW"/>
    <property type="match status" value="1"/>
</dbReference>
<dbReference type="GO" id="GO:0071111">
    <property type="term" value="F:cyclic-guanylate-specific phosphodiesterase activity"/>
    <property type="evidence" value="ECO:0007669"/>
    <property type="project" value="InterPro"/>
</dbReference>
<reference evidence="2" key="1">
    <citation type="journal article" date="2014" name="Int. J. Syst. Evol. Microbiol.">
        <title>Complete genome sequence of Corynebacterium casei LMG S-19264T (=DSM 44701T), isolated from a smear-ripened cheese.</title>
        <authorList>
            <consortium name="US DOE Joint Genome Institute (JGI-PGF)"/>
            <person name="Walter F."/>
            <person name="Albersmeier A."/>
            <person name="Kalinowski J."/>
            <person name="Ruckert C."/>
        </authorList>
    </citation>
    <scope>NUCLEOTIDE SEQUENCE</scope>
    <source>
        <strain evidence="2">CGMCC 4.7308</strain>
    </source>
</reference>
<dbReference type="PANTHER" id="PTHR33121">
    <property type="entry name" value="CYCLIC DI-GMP PHOSPHODIESTERASE PDEF"/>
    <property type="match status" value="1"/>
</dbReference>
<accession>A0A917WDP2</accession>
<dbReference type="Pfam" id="PF01590">
    <property type="entry name" value="GAF"/>
    <property type="match status" value="1"/>
</dbReference>
<dbReference type="RefSeq" id="WP_188940500.1">
    <property type="nucleotide sequence ID" value="NZ_BMNA01000002.1"/>
</dbReference>
<dbReference type="SUPFAM" id="SSF141868">
    <property type="entry name" value="EAL domain-like"/>
    <property type="match status" value="1"/>
</dbReference>
<dbReference type="CDD" id="cd01948">
    <property type="entry name" value="EAL"/>
    <property type="match status" value="1"/>
</dbReference>
<dbReference type="SUPFAM" id="SSF55781">
    <property type="entry name" value="GAF domain-like"/>
    <property type="match status" value="1"/>
</dbReference>
<comment type="caution">
    <text evidence="2">The sequence shown here is derived from an EMBL/GenBank/DDBJ whole genome shotgun (WGS) entry which is preliminary data.</text>
</comment>
<dbReference type="InterPro" id="IPR050706">
    <property type="entry name" value="Cyclic-di-GMP_PDE-like"/>
</dbReference>
<dbReference type="InterPro" id="IPR029016">
    <property type="entry name" value="GAF-like_dom_sf"/>
</dbReference>
<sequence length="416" mass="44192">MHSEDEQQRARSARRYRRGPDLRRLEGTIALVARTLGFPAALVNIVDDERQQTLVSVGMPGRTLLHRAETICDVVVRTGDPLLVPDAAADPRFASLAAVQNGSVGSYVGVPLTGRESLVVGTLCVVDPSARTPAPDIVERLREFGSIVEDQLELLRSPRSATAGEAPARELIDALRDGRIRPWYQPILDLDTGRPVGLEALARWTEPSGSVRLPGSFLPLAVDTDLVADVDMAVLRSVLWDARRWQRTDPDVRVAVNLSPRHLAETPAVARITDAVTHAGLDPATVDLEVGDVAGPGGVPVDRLRALGDRGFAVWVDDPGTGWPTLSPVLPAAVRGVKIDRTVVAALGQAVGTAVVGAVVAVAAAARLHTSLVGVETADQAGEGRRLGCTRGQGHLWSPAVPAEAVPDLLAALRRR</sequence>
<dbReference type="AlphaFoldDB" id="A0A917WDP2"/>
<dbReference type="Gene3D" id="3.20.20.450">
    <property type="entry name" value="EAL domain"/>
    <property type="match status" value="1"/>
</dbReference>
<dbReference type="SMART" id="SM00052">
    <property type="entry name" value="EAL"/>
    <property type="match status" value="1"/>
</dbReference>
<gene>
    <name evidence="2" type="ORF">GCM10011594_11190</name>
</gene>